<gene>
    <name evidence="3" type="ORF">AZI87_04490</name>
</gene>
<evidence type="ECO:0000313" key="3">
    <source>
        <dbReference type="EMBL" id="KYG68509.1"/>
    </source>
</evidence>
<proteinExistence type="predicted"/>
<dbReference type="Proteomes" id="UP000075799">
    <property type="component" value="Unassembled WGS sequence"/>
</dbReference>
<sequence length="519" mass="57343">MRFLVLLLISFFTAATALAADYGRIKVRVLSPNTAHHWKVSLAANRSSLAQFAHATSGDLTVSLSRHHLNSYGSTTEISANYGEFGHQDQCSFEYILMFSLDGKSWMNIGQFSAPNAGDRTTIPIGLCGGEICSSDGRLQANIDQQKIEIRQQRIQNARNNLQAQYRQLENLKNSLKNKAKSPDLTKGSRELDLRMKENEKDASDKKKLEELKKLEEQMKQDVPTEGLADEAMAEALLTESNKALAKEQMADLNGVLPEEASDLTEALSGEKALSELSAQEQAAQRKLRDSEPEDVMDLLEDMSMAKAQRYLMTHPEVFKEALALGIRLTPAGDLIDACEAITGTENCMPGGRKLSTTERVYAAAGVAMGNRQIWSGVSKGISKMVDDVGDGVVRGLGNIGDSPTARAMMRQEEVTFKVADRVQGQLSDPRLKHLQGKLTVDDIQKMVRNKNATVVYDTERATINVYQHVDGVPVRITVVGDQYKIISVGPYNEANTLNRLKRGRDIPINPEARKLDYE</sequence>
<feature type="region of interest" description="Disordered" evidence="1">
    <location>
        <begin position="174"/>
        <end position="206"/>
    </location>
</feature>
<dbReference type="AlphaFoldDB" id="A0A162GMJ5"/>
<evidence type="ECO:0000313" key="4">
    <source>
        <dbReference type="Proteomes" id="UP000075799"/>
    </source>
</evidence>
<reference evidence="3 4" key="1">
    <citation type="submission" date="2016-03" db="EMBL/GenBank/DDBJ databases">
        <authorList>
            <person name="Ploux O."/>
        </authorList>
    </citation>
    <scope>NUCLEOTIDE SEQUENCE [LARGE SCALE GENOMIC DNA]</scope>
    <source>
        <strain evidence="3 4">EC13</strain>
    </source>
</reference>
<protein>
    <recommendedName>
        <fullName evidence="5">Pre-toxin TG domain-containing protein</fullName>
    </recommendedName>
</protein>
<dbReference type="RefSeq" id="WP_063205202.1">
    <property type="nucleotide sequence ID" value="NZ_LUKD01000001.1"/>
</dbReference>
<evidence type="ECO:0000256" key="1">
    <source>
        <dbReference type="SAM" id="MobiDB-lite"/>
    </source>
</evidence>
<evidence type="ECO:0008006" key="5">
    <source>
        <dbReference type="Google" id="ProtNLM"/>
    </source>
</evidence>
<dbReference type="EMBL" id="LUKD01000001">
    <property type="protein sequence ID" value="KYG68509.1"/>
    <property type="molecule type" value="Genomic_DNA"/>
</dbReference>
<keyword evidence="2" id="KW-0732">Signal</keyword>
<evidence type="ECO:0000256" key="2">
    <source>
        <dbReference type="SAM" id="SignalP"/>
    </source>
</evidence>
<organism evidence="3 4">
    <name type="scientific">Bdellovibrio bacteriovorus</name>
    <dbReference type="NCBI Taxonomy" id="959"/>
    <lineage>
        <taxon>Bacteria</taxon>
        <taxon>Pseudomonadati</taxon>
        <taxon>Bdellovibrionota</taxon>
        <taxon>Bdellovibrionia</taxon>
        <taxon>Bdellovibrionales</taxon>
        <taxon>Pseudobdellovibrionaceae</taxon>
        <taxon>Bdellovibrio</taxon>
    </lineage>
</organism>
<feature type="compositionally biased region" description="Basic and acidic residues" evidence="1">
    <location>
        <begin position="181"/>
        <end position="206"/>
    </location>
</feature>
<name>A0A162GMJ5_BDEBC</name>
<dbReference type="OrthoDB" id="5385300at2"/>
<comment type="caution">
    <text evidence="3">The sequence shown here is derived from an EMBL/GenBank/DDBJ whole genome shotgun (WGS) entry which is preliminary data.</text>
</comment>
<accession>A0A162GMJ5</accession>
<feature type="signal peptide" evidence="2">
    <location>
        <begin position="1"/>
        <end position="19"/>
    </location>
</feature>
<feature type="chain" id="PRO_5007834486" description="Pre-toxin TG domain-containing protein" evidence="2">
    <location>
        <begin position="20"/>
        <end position="519"/>
    </location>
</feature>